<organism evidence="4 5">
    <name type="scientific">Candidatus Segetimicrobium genomatis</name>
    <dbReference type="NCBI Taxonomy" id="2569760"/>
    <lineage>
        <taxon>Bacteria</taxon>
        <taxon>Bacillati</taxon>
        <taxon>Candidatus Sysuimicrobiota</taxon>
        <taxon>Candidatus Sysuimicrobiia</taxon>
        <taxon>Candidatus Sysuimicrobiales</taxon>
        <taxon>Candidatus Segetimicrobiaceae</taxon>
        <taxon>Candidatus Segetimicrobium</taxon>
    </lineage>
</organism>
<protein>
    <submittedName>
        <fullName evidence="4">Cupin domain-containing protein</fullName>
    </submittedName>
</protein>
<evidence type="ECO:0000313" key="5">
    <source>
        <dbReference type="Proteomes" id="UP000319353"/>
    </source>
</evidence>
<dbReference type="Pfam" id="PF07883">
    <property type="entry name" value="Cupin_2"/>
    <property type="match status" value="1"/>
</dbReference>
<dbReference type="InterPro" id="IPR051610">
    <property type="entry name" value="GPI/OXD"/>
</dbReference>
<dbReference type="EMBL" id="VBAL01000078">
    <property type="protein sequence ID" value="TMJ02501.1"/>
    <property type="molecule type" value="Genomic_DNA"/>
</dbReference>
<evidence type="ECO:0000313" key="4">
    <source>
        <dbReference type="EMBL" id="TMJ02501.1"/>
    </source>
</evidence>
<gene>
    <name evidence="4" type="ORF">E6H01_06535</name>
</gene>
<proteinExistence type="predicted"/>
<evidence type="ECO:0000259" key="3">
    <source>
        <dbReference type="Pfam" id="PF07883"/>
    </source>
</evidence>
<dbReference type="InterPro" id="IPR014710">
    <property type="entry name" value="RmlC-like_jellyroll"/>
</dbReference>
<comment type="caution">
    <text evidence="4">The sequence shown here is derived from an EMBL/GenBank/DDBJ whole genome shotgun (WGS) entry which is preliminary data.</text>
</comment>
<evidence type="ECO:0000256" key="2">
    <source>
        <dbReference type="SAM" id="MobiDB-lite"/>
    </source>
</evidence>
<feature type="compositionally biased region" description="Polar residues" evidence="2">
    <location>
        <begin position="16"/>
        <end position="40"/>
    </location>
</feature>
<dbReference type="CDD" id="cd02222">
    <property type="entry name" value="cupin_TM1459-like"/>
    <property type="match status" value="1"/>
</dbReference>
<sequence length="154" mass="16968">MGTVPPNPPPGALFGTSYSPNESKTKRGQSPSGGTATTEVATMEIFRPEDVPAEQPANMPGVKIRWVIDKKRGAENFAMRVFEVDPGAATPLHDHWYEQEMYILEGRGVMVGDKGDNPVEPGNVLWVAPHERHQMKNTGKTTLRFICCVPQKKP</sequence>
<dbReference type="InterPro" id="IPR011051">
    <property type="entry name" value="RmlC_Cupin_sf"/>
</dbReference>
<dbReference type="PANTHER" id="PTHR35848">
    <property type="entry name" value="OXALATE-BINDING PROTEIN"/>
    <property type="match status" value="1"/>
</dbReference>
<accession>A0A537L3F1</accession>
<feature type="domain" description="Cupin type-2" evidence="3">
    <location>
        <begin position="81"/>
        <end position="147"/>
    </location>
</feature>
<dbReference type="GO" id="GO:0046872">
    <property type="term" value="F:metal ion binding"/>
    <property type="evidence" value="ECO:0007669"/>
    <property type="project" value="UniProtKB-KW"/>
</dbReference>
<feature type="compositionally biased region" description="Pro residues" evidence="2">
    <location>
        <begin position="1"/>
        <end position="11"/>
    </location>
</feature>
<dbReference type="SUPFAM" id="SSF51182">
    <property type="entry name" value="RmlC-like cupins"/>
    <property type="match status" value="1"/>
</dbReference>
<dbReference type="PANTHER" id="PTHR35848:SF6">
    <property type="entry name" value="CUPIN TYPE-2 DOMAIN-CONTAINING PROTEIN"/>
    <property type="match status" value="1"/>
</dbReference>
<keyword evidence="1" id="KW-0479">Metal-binding</keyword>
<dbReference type="InterPro" id="IPR013096">
    <property type="entry name" value="Cupin_2"/>
</dbReference>
<evidence type="ECO:0000256" key="1">
    <source>
        <dbReference type="ARBA" id="ARBA00022723"/>
    </source>
</evidence>
<dbReference type="AlphaFoldDB" id="A0A537L3F1"/>
<name>A0A537L3F1_9BACT</name>
<feature type="region of interest" description="Disordered" evidence="2">
    <location>
        <begin position="1"/>
        <end position="41"/>
    </location>
</feature>
<dbReference type="Proteomes" id="UP000319353">
    <property type="component" value="Unassembled WGS sequence"/>
</dbReference>
<dbReference type="Gene3D" id="2.60.120.10">
    <property type="entry name" value="Jelly Rolls"/>
    <property type="match status" value="1"/>
</dbReference>
<reference evidence="4 5" key="1">
    <citation type="journal article" date="2019" name="Nat. Microbiol.">
        <title>Mediterranean grassland soil C-N compound turnover is dependent on rainfall and depth, and is mediated by genomically divergent microorganisms.</title>
        <authorList>
            <person name="Diamond S."/>
            <person name="Andeer P.F."/>
            <person name="Li Z."/>
            <person name="Crits-Christoph A."/>
            <person name="Burstein D."/>
            <person name="Anantharaman K."/>
            <person name="Lane K.R."/>
            <person name="Thomas B.C."/>
            <person name="Pan C."/>
            <person name="Northen T.R."/>
            <person name="Banfield J.F."/>
        </authorList>
    </citation>
    <scope>NUCLEOTIDE SEQUENCE [LARGE SCALE GENOMIC DNA]</scope>
    <source>
        <strain evidence="4">NP_4</strain>
    </source>
</reference>